<reference evidence="1" key="2">
    <citation type="submission" date="2020-09" db="EMBL/GenBank/DDBJ databases">
        <authorList>
            <person name="Sun Q."/>
            <person name="Ohkuma M."/>
        </authorList>
    </citation>
    <scope>NUCLEOTIDE SEQUENCE</scope>
    <source>
        <strain evidence="1">JCM 4633</strain>
    </source>
</reference>
<organism evidence="1 2">
    <name type="scientific">Streptomyces cinnamoneus</name>
    <name type="common">Streptoverticillium cinnamoneum</name>
    <dbReference type="NCBI Taxonomy" id="53446"/>
    <lineage>
        <taxon>Bacteria</taxon>
        <taxon>Bacillati</taxon>
        <taxon>Actinomycetota</taxon>
        <taxon>Actinomycetes</taxon>
        <taxon>Kitasatosporales</taxon>
        <taxon>Streptomycetaceae</taxon>
        <taxon>Streptomyces</taxon>
        <taxon>Streptomyces cinnamoneus group</taxon>
    </lineage>
</organism>
<dbReference type="Proteomes" id="UP000646244">
    <property type="component" value="Unassembled WGS sequence"/>
</dbReference>
<evidence type="ECO:0000313" key="1">
    <source>
        <dbReference type="EMBL" id="GHC50690.1"/>
    </source>
</evidence>
<comment type="caution">
    <text evidence="1">The sequence shown here is derived from an EMBL/GenBank/DDBJ whole genome shotgun (WGS) entry which is preliminary data.</text>
</comment>
<accession>A0A918WII1</accession>
<dbReference type="RefSeq" id="WP_190110111.1">
    <property type="nucleotide sequence ID" value="NZ_BMVB01000008.1"/>
</dbReference>
<dbReference type="EMBL" id="BMVB01000008">
    <property type="protein sequence ID" value="GHC50690.1"/>
    <property type="molecule type" value="Genomic_DNA"/>
</dbReference>
<evidence type="ECO:0000313" key="2">
    <source>
        <dbReference type="Proteomes" id="UP000646244"/>
    </source>
</evidence>
<gene>
    <name evidence="1" type="ORF">GCM10010507_28170</name>
</gene>
<sequence length="139" mass="15301">MIRTQYYTEDVKDLPRFTGPAGLKVLGNWVTSDIQLVPPSVLEAIDLVTAAQADKGFAPEDLDGNAHTATVSPQGVAVENHFVEHVQGEFTLDDALRVLVDFWDYCCLAMPTQVDQHRRAYAEENGRDPLAGIRDFLGG</sequence>
<dbReference type="AlphaFoldDB" id="A0A918WII1"/>
<protein>
    <submittedName>
        <fullName evidence="1">Uncharacterized protein</fullName>
    </submittedName>
</protein>
<proteinExistence type="predicted"/>
<reference evidence="1" key="1">
    <citation type="journal article" date="2014" name="Int. J. Syst. Evol. Microbiol.">
        <title>Complete genome sequence of Corynebacterium casei LMG S-19264T (=DSM 44701T), isolated from a smear-ripened cheese.</title>
        <authorList>
            <consortium name="US DOE Joint Genome Institute (JGI-PGF)"/>
            <person name="Walter F."/>
            <person name="Albersmeier A."/>
            <person name="Kalinowski J."/>
            <person name="Ruckert C."/>
        </authorList>
    </citation>
    <scope>NUCLEOTIDE SEQUENCE</scope>
    <source>
        <strain evidence="1">JCM 4633</strain>
    </source>
</reference>
<name>A0A918WII1_STRCJ</name>